<dbReference type="Gene3D" id="3.30.479.30">
    <property type="entry name" value="Band 7 domain"/>
    <property type="match status" value="1"/>
</dbReference>
<evidence type="ECO:0000259" key="7">
    <source>
        <dbReference type="SMART" id="SM00244"/>
    </source>
</evidence>
<organism evidence="8 9">
    <name type="scientific">Eiseniibacteriota bacterium</name>
    <dbReference type="NCBI Taxonomy" id="2212470"/>
    <lineage>
        <taxon>Bacteria</taxon>
        <taxon>Candidatus Eiseniibacteriota</taxon>
    </lineage>
</organism>
<dbReference type="InterPro" id="IPR036013">
    <property type="entry name" value="Band_7/SPFH_dom_sf"/>
</dbReference>
<dbReference type="NCBIfam" id="TIGR01932">
    <property type="entry name" value="hflC"/>
    <property type="match status" value="1"/>
</dbReference>
<comment type="caution">
    <text evidence="8">The sequence shown here is derived from an EMBL/GenBank/DDBJ whole genome shotgun (WGS) entry which is preliminary data.</text>
</comment>
<feature type="domain" description="Band 7" evidence="7">
    <location>
        <begin position="20"/>
        <end position="189"/>
    </location>
</feature>
<dbReference type="SMART" id="SM00244">
    <property type="entry name" value="PHB"/>
    <property type="match status" value="1"/>
</dbReference>
<dbReference type="EMBL" id="JAGQHS010000208">
    <property type="protein sequence ID" value="MCA9758760.1"/>
    <property type="molecule type" value="Genomic_DNA"/>
</dbReference>
<evidence type="ECO:0000256" key="6">
    <source>
        <dbReference type="PIRNR" id="PIRNR005651"/>
    </source>
</evidence>
<dbReference type="InterPro" id="IPR001107">
    <property type="entry name" value="Band_7"/>
</dbReference>
<dbReference type="GO" id="GO:0008233">
    <property type="term" value="F:peptidase activity"/>
    <property type="evidence" value="ECO:0007669"/>
    <property type="project" value="UniProtKB-KW"/>
</dbReference>
<evidence type="ECO:0000256" key="5">
    <source>
        <dbReference type="ARBA" id="ARBA00023136"/>
    </source>
</evidence>
<dbReference type="GO" id="GO:0016020">
    <property type="term" value="C:membrane"/>
    <property type="evidence" value="ECO:0007669"/>
    <property type="project" value="UniProtKB-SubCell"/>
</dbReference>
<dbReference type="Proteomes" id="UP000739538">
    <property type="component" value="Unassembled WGS sequence"/>
</dbReference>
<dbReference type="Pfam" id="PF01145">
    <property type="entry name" value="Band_7"/>
    <property type="match status" value="1"/>
</dbReference>
<comment type="function">
    <text evidence="6">HflC and HflK could regulate a protease.</text>
</comment>
<keyword evidence="4" id="KW-1133">Transmembrane helix</keyword>
<dbReference type="PANTHER" id="PTHR42911">
    <property type="entry name" value="MODULATOR OF FTSH PROTEASE HFLC"/>
    <property type="match status" value="1"/>
</dbReference>
<dbReference type="PIRSF" id="PIRSF005651">
    <property type="entry name" value="HflC"/>
    <property type="match status" value="1"/>
</dbReference>
<dbReference type="InterPro" id="IPR010200">
    <property type="entry name" value="HflC"/>
</dbReference>
<dbReference type="CDD" id="cd03405">
    <property type="entry name" value="SPFH_HflC"/>
    <property type="match status" value="1"/>
</dbReference>
<evidence type="ECO:0000313" key="8">
    <source>
        <dbReference type="EMBL" id="MCA9758760.1"/>
    </source>
</evidence>
<gene>
    <name evidence="8" type="primary">hflC</name>
    <name evidence="8" type="ORF">KDA27_23405</name>
</gene>
<dbReference type="PANTHER" id="PTHR42911:SF1">
    <property type="entry name" value="MODULATOR OF FTSH PROTEASE HFLC"/>
    <property type="match status" value="1"/>
</dbReference>
<evidence type="ECO:0000256" key="1">
    <source>
        <dbReference type="ARBA" id="ARBA00004370"/>
    </source>
</evidence>
<accession>A0A956NKD4</accession>
<proteinExistence type="inferred from homology"/>
<evidence type="ECO:0000256" key="2">
    <source>
        <dbReference type="ARBA" id="ARBA00007862"/>
    </source>
</evidence>
<evidence type="ECO:0000256" key="3">
    <source>
        <dbReference type="ARBA" id="ARBA00022692"/>
    </source>
</evidence>
<keyword evidence="8" id="KW-0378">Hydrolase</keyword>
<keyword evidence="3" id="KW-0812">Transmembrane</keyword>
<protein>
    <recommendedName>
        <fullName evidence="6">Protein HflC</fullName>
    </recommendedName>
</protein>
<dbReference type="GO" id="GO:0006508">
    <property type="term" value="P:proteolysis"/>
    <property type="evidence" value="ECO:0007669"/>
    <property type="project" value="UniProtKB-KW"/>
</dbReference>
<dbReference type="AlphaFoldDB" id="A0A956NKD4"/>
<keyword evidence="8" id="KW-0645">Protease</keyword>
<sequence length="290" mass="32256">MIRRILIAIALVVGLAWATSAFFTVDATETALVTRFGRPLDGTKGPGIHVKAPWPIDQVVRLDGRLLVFDNEPTEMLTQDKKNVLVDSFVCWRITDPLRFAQTVQNRAEAEARLLDLSSSELGATIGAEPMESFLDPNGGEVRYSAVSSKVADAMNQITQESFGIQVVDFRINGFNLPAQNRGSVIDRMRAERSRQATRYRSEGEEAALKIEAETAAERERILAFARAQAESLKGVGEAEALRILGQAYSQDPEFYRFVRSLESYEKILGEETTVFLESDSKLLQHLEGK</sequence>
<dbReference type="SUPFAM" id="SSF117892">
    <property type="entry name" value="Band 7/SPFH domain"/>
    <property type="match status" value="1"/>
</dbReference>
<keyword evidence="5" id="KW-0472">Membrane</keyword>
<comment type="similarity">
    <text evidence="2 6">Belongs to the band 7/mec-2 family. HflC subfamily.</text>
</comment>
<evidence type="ECO:0000256" key="4">
    <source>
        <dbReference type="ARBA" id="ARBA00022989"/>
    </source>
</evidence>
<reference evidence="8" key="2">
    <citation type="journal article" date="2021" name="Microbiome">
        <title>Successional dynamics and alternative stable states in a saline activated sludge microbial community over 9 years.</title>
        <authorList>
            <person name="Wang Y."/>
            <person name="Ye J."/>
            <person name="Ju F."/>
            <person name="Liu L."/>
            <person name="Boyd J.A."/>
            <person name="Deng Y."/>
            <person name="Parks D.H."/>
            <person name="Jiang X."/>
            <person name="Yin X."/>
            <person name="Woodcroft B.J."/>
            <person name="Tyson G.W."/>
            <person name="Hugenholtz P."/>
            <person name="Polz M.F."/>
            <person name="Zhang T."/>
        </authorList>
    </citation>
    <scope>NUCLEOTIDE SEQUENCE</scope>
    <source>
        <strain evidence="8">HKST-UBA02</strain>
    </source>
</reference>
<comment type="subcellular location">
    <subcellularLocation>
        <location evidence="1">Membrane</location>
    </subcellularLocation>
</comment>
<evidence type="ECO:0000313" key="9">
    <source>
        <dbReference type="Proteomes" id="UP000739538"/>
    </source>
</evidence>
<reference evidence="8" key="1">
    <citation type="submission" date="2020-04" db="EMBL/GenBank/DDBJ databases">
        <authorList>
            <person name="Zhang T."/>
        </authorList>
    </citation>
    <scope>NUCLEOTIDE SEQUENCE</scope>
    <source>
        <strain evidence="8">HKST-UBA02</strain>
    </source>
</reference>
<name>A0A956NKD4_UNCEI</name>